<keyword evidence="1" id="KW-0472">Membrane</keyword>
<evidence type="ECO:0008006" key="4">
    <source>
        <dbReference type="Google" id="ProtNLM"/>
    </source>
</evidence>
<organism evidence="2 3">
    <name type="scientific">Pneumocystis jirovecii (strain RU7)</name>
    <name type="common">Human pneumocystis pneumonia agent</name>
    <dbReference type="NCBI Taxonomy" id="1408657"/>
    <lineage>
        <taxon>Eukaryota</taxon>
        <taxon>Fungi</taxon>
        <taxon>Dikarya</taxon>
        <taxon>Ascomycota</taxon>
        <taxon>Taphrinomycotina</taxon>
        <taxon>Pneumocystomycetes</taxon>
        <taxon>Pneumocystaceae</taxon>
        <taxon>Pneumocystis</taxon>
    </lineage>
</organism>
<dbReference type="EMBL" id="LFWA01000013">
    <property type="protein sequence ID" value="KTW27977.1"/>
    <property type="molecule type" value="Genomic_DNA"/>
</dbReference>
<evidence type="ECO:0000313" key="3">
    <source>
        <dbReference type="Proteomes" id="UP000053447"/>
    </source>
</evidence>
<evidence type="ECO:0000313" key="2">
    <source>
        <dbReference type="EMBL" id="KTW27977.1"/>
    </source>
</evidence>
<keyword evidence="1" id="KW-1133">Transmembrane helix</keyword>
<dbReference type="RefSeq" id="XP_018228748.1">
    <property type="nucleotide sequence ID" value="XM_018375207.1"/>
</dbReference>
<keyword evidence="1" id="KW-0812">Transmembrane</keyword>
<reference evidence="3" key="1">
    <citation type="journal article" date="2016" name="Nat. Commun.">
        <title>Genome analysis of three Pneumocystis species reveals adaptation mechanisms to life exclusively in mammalian hosts.</title>
        <authorList>
            <person name="Ma L."/>
            <person name="Chen Z."/>
            <person name="Huang D.W."/>
            <person name="Kutty G."/>
            <person name="Ishihara M."/>
            <person name="Wang H."/>
            <person name="Abouelleil A."/>
            <person name="Bishop L."/>
            <person name="Davey E."/>
            <person name="Deng R."/>
            <person name="Deng X."/>
            <person name="Fan L."/>
            <person name="Fantoni G."/>
            <person name="Fitzgerald M."/>
            <person name="Gogineni E."/>
            <person name="Goldberg J.M."/>
            <person name="Handley G."/>
            <person name="Hu X."/>
            <person name="Huber C."/>
            <person name="Jiao X."/>
            <person name="Jones K."/>
            <person name="Levin J.Z."/>
            <person name="Liu Y."/>
            <person name="Macdonald P."/>
            <person name="Melnikov A."/>
            <person name="Raley C."/>
            <person name="Sassi M."/>
            <person name="Sherman B.T."/>
            <person name="Song X."/>
            <person name="Sykes S."/>
            <person name="Tran B."/>
            <person name="Walsh L."/>
            <person name="Xia Y."/>
            <person name="Yang J."/>
            <person name="Young S."/>
            <person name="Zeng Q."/>
            <person name="Zheng X."/>
            <person name="Stephens R."/>
            <person name="Nusbaum C."/>
            <person name="Birren B.W."/>
            <person name="Azadi P."/>
            <person name="Lempicki R.A."/>
            <person name="Cuomo C.A."/>
            <person name="Kovacs J.A."/>
        </authorList>
    </citation>
    <scope>NUCLEOTIDE SEQUENCE [LARGE SCALE GENOMIC DNA]</scope>
    <source>
        <strain evidence="3">RU7</strain>
    </source>
</reference>
<sequence length="124" mass="14870">MAFQKTFDFLNKKSCNLSARNIILLRLILYFRELSQLSSITYLNFPFINSSNHLNLMSIILLMLSRLVFSASLFRKIKMQINLFYIHSRNLQFRYCLRTKKYLLATFVIYIYHLLFSLNIAMHN</sequence>
<name>A0A0W4ZHX3_PNEJ7</name>
<dbReference type="VEuPathDB" id="FungiDB:T551_02944"/>
<gene>
    <name evidence="2" type="ORF">T551_02944</name>
</gene>
<feature type="transmembrane region" description="Helical" evidence="1">
    <location>
        <begin position="54"/>
        <end position="74"/>
    </location>
</feature>
<dbReference type="GeneID" id="28941462"/>
<proteinExistence type="predicted"/>
<evidence type="ECO:0000256" key="1">
    <source>
        <dbReference type="SAM" id="Phobius"/>
    </source>
</evidence>
<dbReference type="AlphaFoldDB" id="A0A0W4ZHX3"/>
<accession>A0A0W4ZHX3</accession>
<protein>
    <recommendedName>
        <fullName evidence="4">Transmembrane protein</fullName>
    </recommendedName>
</protein>
<keyword evidence="3" id="KW-1185">Reference proteome</keyword>
<feature type="transmembrane region" description="Helical" evidence="1">
    <location>
        <begin position="102"/>
        <end position="122"/>
    </location>
</feature>
<dbReference type="Proteomes" id="UP000053447">
    <property type="component" value="Unassembled WGS sequence"/>
</dbReference>
<comment type="caution">
    <text evidence="2">The sequence shown here is derived from an EMBL/GenBank/DDBJ whole genome shotgun (WGS) entry which is preliminary data.</text>
</comment>